<keyword evidence="2" id="KW-1185">Reference proteome</keyword>
<gene>
    <name evidence="1" type="ORF">Cgig2_005289</name>
</gene>
<evidence type="ECO:0000313" key="1">
    <source>
        <dbReference type="EMBL" id="KAJ8421672.1"/>
    </source>
</evidence>
<dbReference type="EMBL" id="JAKOGI010002603">
    <property type="protein sequence ID" value="KAJ8421672.1"/>
    <property type="molecule type" value="Genomic_DNA"/>
</dbReference>
<proteinExistence type="predicted"/>
<dbReference type="Proteomes" id="UP001153076">
    <property type="component" value="Unassembled WGS sequence"/>
</dbReference>
<protein>
    <submittedName>
        <fullName evidence="1">Uncharacterized protein</fullName>
    </submittedName>
</protein>
<accession>A0A9Q1GIH6</accession>
<reference evidence="1" key="1">
    <citation type="submission" date="2022-04" db="EMBL/GenBank/DDBJ databases">
        <title>Carnegiea gigantea Genome sequencing and assembly v2.</title>
        <authorList>
            <person name="Copetti D."/>
            <person name="Sanderson M.J."/>
            <person name="Burquez A."/>
            <person name="Wojciechowski M.F."/>
        </authorList>
    </citation>
    <scope>NUCLEOTIDE SEQUENCE</scope>
    <source>
        <strain evidence="1">SGP5-SGP5p</strain>
        <tissue evidence="1">Aerial part</tissue>
    </source>
</reference>
<dbReference type="AlphaFoldDB" id="A0A9Q1GIH6"/>
<dbReference type="OrthoDB" id="1898393at2759"/>
<sequence>MKKSLFYEITLEQYWEEIFSKENEGGGEGEAIVVDTMVKTEEAQVYGMEPVIEVNLVLGFLCFMASNDGGGGPSASSTNAKLGRRVRLALSLVVFEAMRGIQIERGWMENQEVDVRVERIEEVRRRRRGNRVEEDWLLCVDRELLESFLVRRMDGVLILEYNFRHAHKIQCKWD</sequence>
<dbReference type="PANTHER" id="PTHR31050">
    <property type="entry name" value="OS08G0413200 PROTEIN"/>
    <property type="match status" value="1"/>
</dbReference>
<organism evidence="1 2">
    <name type="scientific">Carnegiea gigantea</name>
    <dbReference type="NCBI Taxonomy" id="171969"/>
    <lineage>
        <taxon>Eukaryota</taxon>
        <taxon>Viridiplantae</taxon>
        <taxon>Streptophyta</taxon>
        <taxon>Embryophyta</taxon>
        <taxon>Tracheophyta</taxon>
        <taxon>Spermatophyta</taxon>
        <taxon>Magnoliopsida</taxon>
        <taxon>eudicotyledons</taxon>
        <taxon>Gunneridae</taxon>
        <taxon>Pentapetalae</taxon>
        <taxon>Caryophyllales</taxon>
        <taxon>Cactineae</taxon>
        <taxon>Cactaceae</taxon>
        <taxon>Cactoideae</taxon>
        <taxon>Echinocereeae</taxon>
        <taxon>Carnegiea</taxon>
    </lineage>
</organism>
<evidence type="ECO:0000313" key="2">
    <source>
        <dbReference type="Proteomes" id="UP001153076"/>
    </source>
</evidence>
<name>A0A9Q1GIH6_9CARY</name>
<comment type="caution">
    <text evidence="1">The sequence shown here is derived from an EMBL/GenBank/DDBJ whole genome shotgun (WGS) entry which is preliminary data.</text>
</comment>
<dbReference type="PANTHER" id="PTHR31050:SF4">
    <property type="entry name" value="DUF1262 FAMILY PROTEIN (DUF1262)"/>
    <property type="match status" value="1"/>
</dbReference>